<proteinExistence type="predicted"/>
<dbReference type="InterPro" id="IPR010982">
    <property type="entry name" value="Lambda_DNA-bd_dom_sf"/>
</dbReference>
<keyword evidence="3" id="KW-0804">Transcription</keyword>
<dbReference type="RefSeq" id="WP_252822647.1">
    <property type="nucleotide sequence ID" value="NZ_JAMXQS010000013.1"/>
</dbReference>
<sequence length="359" mass="38402">MLPRFDEVVRVDAPSNNTSKTKEVGAREGTSKPIRIEGVALEAGVSPITVSRALRASTSVSPATRERVLAAVRKTGYVSNPHASALRSGRSTIVAAFLSNLVSQQYNDAATACAEVLEDAGFQLMIGQTAYSYARETAAVQSLRALKPAGIFFSGVVELEANRRAVREFGVPVVESWAFPRDPIDMLVGISNTEAGCMAADHFVGRGRRRLAFVGRSGGRGRLRLNGFRERARELNAEIVLVREVDHVRSISDGRTILRELASYTRDIDAVFIANDLLAIGALLEAPSIGVSVPHDLSILGIGDSEFAARMTPSLSVVAFDASFVGRRAGQLIASRLSGTSKSPSLEHVPLSLVERGSS</sequence>
<dbReference type="PANTHER" id="PTHR30146:SF33">
    <property type="entry name" value="TRANSCRIPTIONAL REGULATOR"/>
    <property type="match status" value="1"/>
</dbReference>
<reference evidence="5 6" key="1">
    <citation type="submission" date="2022-06" db="EMBL/GenBank/DDBJ databases">
        <title>Mesorhizobium sp. strain RP14 Genome sequencing and assembly.</title>
        <authorList>
            <person name="Kim I."/>
        </authorList>
    </citation>
    <scope>NUCLEOTIDE SEQUENCE [LARGE SCALE GENOMIC DNA]</scope>
    <source>
        <strain evidence="6">RP14(2022)</strain>
    </source>
</reference>
<dbReference type="InterPro" id="IPR046335">
    <property type="entry name" value="LacI/GalR-like_sensor"/>
</dbReference>
<dbReference type="InterPro" id="IPR028082">
    <property type="entry name" value="Peripla_BP_I"/>
</dbReference>
<dbReference type="SUPFAM" id="SSF53822">
    <property type="entry name" value="Periplasmic binding protein-like I"/>
    <property type="match status" value="1"/>
</dbReference>
<dbReference type="InterPro" id="IPR000843">
    <property type="entry name" value="HTH_LacI"/>
</dbReference>
<dbReference type="EMBL" id="JAMXQS010000013">
    <property type="protein sequence ID" value="MCO6052253.1"/>
    <property type="molecule type" value="Genomic_DNA"/>
</dbReference>
<dbReference type="PROSITE" id="PS50932">
    <property type="entry name" value="HTH_LACI_2"/>
    <property type="match status" value="1"/>
</dbReference>
<evidence type="ECO:0000313" key="5">
    <source>
        <dbReference type="EMBL" id="MCO6052253.1"/>
    </source>
</evidence>
<dbReference type="CDD" id="cd01392">
    <property type="entry name" value="HTH_LacI"/>
    <property type="match status" value="1"/>
</dbReference>
<dbReference type="Proteomes" id="UP001205906">
    <property type="component" value="Unassembled WGS sequence"/>
</dbReference>
<accession>A0ABT1CCL0</accession>
<dbReference type="CDD" id="cd01575">
    <property type="entry name" value="PBP1_GntR"/>
    <property type="match status" value="1"/>
</dbReference>
<keyword evidence="6" id="KW-1185">Reference proteome</keyword>
<dbReference type="Gene3D" id="3.40.50.2300">
    <property type="match status" value="2"/>
</dbReference>
<dbReference type="PANTHER" id="PTHR30146">
    <property type="entry name" value="LACI-RELATED TRANSCRIPTIONAL REPRESSOR"/>
    <property type="match status" value="1"/>
</dbReference>
<protein>
    <submittedName>
        <fullName evidence="5">LacI family DNA-binding transcriptional regulator</fullName>
    </submittedName>
</protein>
<evidence type="ECO:0000256" key="1">
    <source>
        <dbReference type="ARBA" id="ARBA00023015"/>
    </source>
</evidence>
<dbReference type="GO" id="GO:0003677">
    <property type="term" value="F:DNA binding"/>
    <property type="evidence" value="ECO:0007669"/>
    <property type="project" value="UniProtKB-KW"/>
</dbReference>
<dbReference type="Gene3D" id="1.10.260.40">
    <property type="entry name" value="lambda repressor-like DNA-binding domains"/>
    <property type="match status" value="1"/>
</dbReference>
<name>A0ABT1CCL0_9HYPH</name>
<feature type="domain" description="HTH lacI-type" evidence="4">
    <location>
        <begin position="34"/>
        <end position="88"/>
    </location>
</feature>
<keyword evidence="2 5" id="KW-0238">DNA-binding</keyword>
<gene>
    <name evidence="5" type="ORF">NGM99_20910</name>
</gene>
<comment type="caution">
    <text evidence="5">The sequence shown here is derived from an EMBL/GenBank/DDBJ whole genome shotgun (WGS) entry which is preliminary data.</text>
</comment>
<evidence type="ECO:0000259" key="4">
    <source>
        <dbReference type="PROSITE" id="PS50932"/>
    </source>
</evidence>
<evidence type="ECO:0000313" key="6">
    <source>
        <dbReference type="Proteomes" id="UP001205906"/>
    </source>
</evidence>
<dbReference type="SMART" id="SM00354">
    <property type="entry name" value="HTH_LACI"/>
    <property type="match status" value="1"/>
</dbReference>
<dbReference type="Pfam" id="PF00356">
    <property type="entry name" value="LacI"/>
    <property type="match status" value="1"/>
</dbReference>
<evidence type="ECO:0000256" key="3">
    <source>
        <dbReference type="ARBA" id="ARBA00023163"/>
    </source>
</evidence>
<dbReference type="Pfam" id="PF13377">
    <property type="entry name" value="Peripla_BP_3"/>
    <property type="match status" value="1"/>
</dbReference>
<organism evidence="5 6">
    <name type="scientific">Mesorhizobium liriopis</name>
    <dbReference type="NCBI Taxonomy" id="2953882"/>
    <lineage>
        <taxon>Bacteria</taxon>
        <taxon>Pseudomonadati</taxon>
        <taxon>Pseudomonadota</taxon>
        <taxon>Alphaproteobacteria</taxon>
        <taxon>Hyphomicrobiales</taxon>
        <taxon>Phyllobacteriaceae</taxon>
        <taxon>Mesorhizobium</taxon>
    </lineage>
</organism>
<dbReference type="SUPFAM" id="SSF47413">
    <property type="entry name" value="lambda repressor-like DNA-binding domains"/>
    <property type="match status" value="1"/>
</dbReference>
<keyword evidence="1" id="KW-0805">Transcription regulation</keyword>
<evidence type="ECO:0000256" key="2">
    <source>
        <dbReference type="ARBA" id="ARBA00023125"/>
    </source>
</evidence>